<dbReference type="PANTHER" id="PTHR11102:SF160">
    <property type="entry name" value="ERAD-ASSOCIATED E3 UBIQUITIN-PROTEIN LIGASE COMPONENT HRD3"/>
    <property type="match status" value="1"/>
</dbReference>
<dbReference type="InterPro" id="IPR006597">
    <property type="entry name" value="Sel1-like"/>
</dbReference>
<comment type="caution">
    <text evidence="2">The sequence shown here is derived from an EMBL/GenBank/DDBJ whole genome shotgun (WGS) entry which is preliminary data.</text>
</comment>
<reference evidence="1" key="4">
    <citation type="submission" date="2024-09" db="EMBL/GenBank/DDBJ databases">
        <authorList>
            <person name="Sun Q."/>
            <person name="Mori K."/>
        </authorList>
    </citation>
    <scope>NUCLEOTIDE SEQUENCE</scope>
    <source>
        <strain evidence="1">KCTC 62575</strain>
    </source>
</reference>
<keyword evidence="4" id="KW-1185">Reference proteome</keyword>
<dbReference type="InterPro" id="IPR050767">
    <property type="entry name" value="Sel1_AlgK"/>
</dbReference>
<dbReference type="OrthoDB" id="6667397at2"/>
<reference evidence="2 3" key="2">
    <citation type="submission" date="2018-08" db="EMBL/GenBank/DDBJ databases">
        <title>The draft genome of Acinetobacter sichuanensis strain WCHAc060041.</title>
        <authorList>
            <person name="Qin J."/>
            <person name="Feng Y."/>
            <person name="Zong Z."/>
        </authorList>
    </citation>
    <scope>NUCLEOTIDE SEQUENCE [LARGE SCALE GENOMIC DNA]</scope>
    <source>
        <strain evidence="2 3">WCHAc060041</strain>
    </source>
</reference>
<gene>
    <name evidence="1" type="ORF">ACFODO_01490</name>
    <name evidence="2" type="ORF">C9E89_002780</name>
</gene>
<protein>
    <submittedName>
        <fullName evidence="1">SEL1-like repeat protein</fullName>
    </submittedName>
    <submittedName>
        <fullName evidence="2">Sel1 repeat family protein</fullName>
    </submittedName>
</protein>
<dbReference type="EMBL" id="JBHRSF010000005">
    <property type="protein sequence ID" value="MFC2993961.1"/>
    <property type="molecule type" value="Genomic_DNA"/>
</dbReference>
<dbReference type="SMART" id="SM00671">
    <property type="entry name" value="SEL1"/>
    <property type="match status" value="7"/>
</dbReference>
<dbReference type="EMBL" id="PYIX02000002">
    <property type="protein sequence ID" value="RFC85320.1"/>
    <property type="molecule type" value="Genomic_DNA"/>
</dbReference>
<reference evidence="4" key="3">
    <citation type="journal article" date="2019" name="Int. J. Syst. Evol. Microbiol.">
        <title>The Global Catalogue of Microorganisms (GCM) 10K type strain sequencing project: providing services to taxonomists for standard genome sequencing and annotation.</title>
        <authorList>
            <consortium name="The Broad Institute Genomics Platform"/>
            <consortium name="The Broad Institute Genome Sequencing Center for Infectious Disease"/>
            <person name="Wu L."/>
            <person name="Ma J."/>
        </authorList>
    </citation>
    <scope>NUCLEOTIDE SEQUENCE [LARGE SCALE GENOMIC DNA]</scope>
    <source>
        <strain evidence="4">KCTC 62575</strain>
    </source>
</reference>
<proteinExistence type="predicted"/>
<dbReference type="Proteomes" id="UP001595455">
    <property type="component" value="Unassembled WGS sequence"/>
</dbReference>
<evidence type="ECO:0000313" key="3">
    <source>
        <dbReference type="Proteomes" id="UP000240957"/>
    </source>
</evidence>
<dbReference type="RefSeq" id="WP_107006914.1">
    <property type="nucleotide sequence ID" value="NZ_JBHRSF010000005.1"/>
</dbReference>
<dbReference type="PANTHER" id="PTHR11102">
    <property type="entry name" value="SEL-1-LIKE PROTEIN"/>
    <property type="match status" value="1"/>
</dbReference>
<evidence type="ECO:0000313" key="2">
    <source>
        <dbReference type="EMBL" id="RFC85320.1"/>
    </source>
</evidence>
<reference evidence="1" key="1">
    <citation type="journal article" date="2014" name="Int. J. Syst. Evol. Microbiol.">
        <title>Complete genome of a new Firmicutes species belonging to the dominant human colonic microbiota ('Ruminococcus bicirculans') reveals two chromosomes and a selective capacity to utilize plant glucans.</title>
        <authorList>
            <consortium name="NISC Comparative Sequencing Program"/>
            <person name="Wegmann U."/>
            <person name="Louis P."/>
            <person name="Goesmann A."/>
            <person name="Henrissat B."/>
            <person name="Duncan S.H."/>
            <person name="Flint H.J."/>
        </authorList>
    </citation>
    <scope>NUCLEOTIDE SEQUENCE</scope>
    <source>
        <strain evidence="1">KCTC 62575</strain>
    </source>
</reference>
<dbReference type="Pfam" id="PF08238">
    <property type="entry name" value="Sel1"/>
    <property type="match status" value="6"/>
</dbReference>
<name>A0A371YV16_9GAMM</name>
<dbReference type="SUPFAM" id="SSF81901">
    <property type="entry name" value="HCP-like"/>
    <property type="match status" value="2"/>
</dbReference>
<evidence type="ECO:0000313" key="4">
    <source>
        <dbReference type="Proteomes" id="UP001595455"/>
    </source>
</evidence>
<organism evidence="2 3">
    <name type="scientific">Acinetobacter sichuanensis</name>
    <dbReference type="NCBI Taxonomy" id="2136183"/>
    <lineage>
        <taxon>Bacteria</taxon>
        <taxon>Pseudomonadati</taxon>
        <taxon>Pseudomonadota</taxon>
        <taxon>Gammaproteobacteria</taxon>
        <taxon>Moraxellales</taxon>
        <taxon>Moraxellaceae</taxon>
        <taxon>Acinetobacter</taxon>
    </lineage>
</organism>
<sequence>MSETKINKKVVQENLKSMSIVDDGDEVAQDYQYVVDLEKKGIAQTNQEAQRRVDLLIHASNENFAAASTCLGQWHLIGHYVPKDIESAILFFKHAEKLGDALAMVELAYIGLKGLSSTISNEQGLDYLKKSVDLNHPEAIYASALHILENNPEAALNLLMHNYQQNQHENSLKTCIEHSAFDQNVVNQKLEEIAQHDSYASALLAFQYFQQGNDKKAFHYAQKSQEQNNPYGCYVRALMEEKNPKSDPDVVHEFLIKAAQLGHIDASYWAAAQNLRKADEMKEGAKQQELKQQAFKFFEYAALNHYIPAQYSYAQCLRTGIGTEKNFEHGVQWLERAAQNNNADAQFELAMLIAVEHPQHLALLQAAANNRHVQAMLCMAVHEQQKEQFGQALQWLDLAKDADSAWAYYLLAQMYGNGQGVEADPKQRVVLLTQAAERGDVDAYFELYQAYSQGLGIRKNKKNAVKYLDLAKQNQHIEACAIELYG</sequence>
<evidence type="ECO:0000313" key="1">
    <source>
        <dbReference type="EMBL" id="MFC2993961.1"/>
    </source>
</evidence>
<accession>A0A371YV16</accession>
<dbReference type="InterPro" id="IPR011990">
    <property type="entry name" value="TPR-like_helical_dom_sf"/>
</dbReference>
<dbReference type="AlphaFoldDB" id="A0A371YV16"/>
<dbReference type="Proteomes" id="UP000240957">
    <property type="component" value="Unassembled WGS sequence"/>
</dbReference>
<dbReference type="Gene3D" id="1.25.40.10">
    <property type="entry name" value="Tetratricopeptide repeat domain"/>
    <property type="match status" value="2"/>
</dbReference>